<dbReference type="PRINTS" id="PR00455">
    <property type="entry name" value="HTHTETR"/>
</dbReference>
<comment type="caution">
    <text evidence="5">The sequence shown here is derived from an EMBL/GenBank/DDBJ whole genome shotgun (WGS) entry which is preliminary data.</text>
</comment>
<evidence type="ECO:0000313" key="5">
    <source>
        <dbReference type="EMBL" id="ROP35698.1"/>
    </source>
</evidence>
<proteinExistence type="predicted"/>
<dbReference type="Gene3D" id="1.10.357.10">
    <property type="entry name" value="Tetracycline Repressor, domain 2"/>
    <property type="match status" value="1"/>
</dbReference>
<dbReference type="Pfam" id="PF17940">
    <property type="entry name" value="TetR_C_31"/>
    <property type="match status" value="1"/>
</dbReference>
<dbReference type="PROSITE" id="PS50977">
    <property type="entry name" value="HTH_TETR_2"/>
    <property type="match status" value="1"/>
</dbReference>
<dbReference type="Pfam" id="PF00440">
    <property type="entry name" value="TetR_N"/>
    <property type="match status" value="1"/>
</dbReference>
<evidence type="ECO:0000313" key="6">
    <source>
        <dbReference type="Proteomes" id="UP000268727"/>
    </source>
</evidence>
<name>A0A3N1GZM8_9PSEU</name>
<evidence type="ECO:0000259" key="4">
    <source>
        <dbReference type="PROSITE" id="PS50977"/>
    </source>
</evidence>
<feature type="DNA-binding region" description="H-T-H motif" evidence="2">
    <location>
        <begin position="24"/>
        <end position="43"/>
    </location>
</feature>
<dbReference type="SUPFAM" id="SSF46689">
    <property type="entry name" value="Homeodomain-like"/>
    <property type="match status" value="1"/>
</dbReference>
<dbReference type="InterPro" id="IPR009057">
    <property type="entry name" value="Homeodomain-like_sf"/>
</dbReference>
<dbReference type="GO" id="GO:0003700">
    <property type="term" value="F:DNA-binding transcription factor activity"/>
    <property type="evidence" value="ECO:0007669"/>
    <property type="project" value="TreeGrafter"/>
</dbReference>
<dbReference type="PANTHER" id="PTHR30055:SF219">
    <property type="entry name" value="TRANSCRIPTIONAL REGULATORY PROTEIN"/>
    <property type="match status" value="1"/>
</dbReference>
<evidence type="ECO:0000256" key="2">
    <source>
        <dbReference type="PROSITE-ProRule" id="PRU00335"/>
    </source>
</evidence>
<accession>A0A3N1GZM8</accession>
<dbReference type="InterPro" id="IPR036271">
    <property type="entry name" value="Tet_transcr_reg_TetR-rel_C_sf"/>
</dbReference>
<keyword evidence="6" id="KW-1185">Reference proteome</keyword>
<dbReference type="InterPro" id="IPR050109">
    <property type="entry name" value="HTH-type_TetR-like_transc_reg"/>
</dbReference>
<feature type="region of interest" description="Disordered" evidence="3">
    <location>
        <begin position="197"/>
        <end position="216"/>
    </location>
</feature>
<gene>
    <name evidence="5" type="ORF">EDD40_0942</name>
</gene>
<dbReference type="PANTHER" id="PTHR30055">
    <property type="entry name" value="HTH-TYPE TRANSCRIPTIONAL REGULATOR RUTR"/>
    <property type="match status" value="1"/>
</dbReference>
<dbReference type="OrthoDB" id="2356263at2"/>
<dbReference type="GO" id="GO:0000976">
    <property type="term" value="F:transcription cis-regulatory region binding"/>
    <property type="evidence" value="ECO:0007669"/>
    <property type="project" value="TreeGrafter"/>
</dbReference>
<dbReference type="InterPro" id="IPR001647">
    <property type="entry name" value="HTH_TetR"/>
</dbReference>
<sequence>MGHREQLLTGAKQCLYERGYASTTARDIVAASNTNLASIGYHFGSKDALLSAALVAAFEEWGTEIDRVMAAAGSDGTVADRLEAMWAGVLESFTSHRPLWVAGLEAFALAERMPELRERLATTYRRARPSLGGLAVPDGGEEDPTRLAAGSFLLAVMMGLTVQSLIDPTAMPTASDLLSAVRAITDRLDVRFPETASAVAPAEDDEAARDAPVTHP</sequence>
<dbReference type="InterPro" id="IPR041583">
    <property type="entry name" value="TetR_C_31"/>
</dbReference>
<dbReference type="AlphaFoldDB" id="A0A3N1GZM8"/>
<dbReference type="SUPFAM" id="SSF48498">
    <property type="entry name" value="Tetracyclin repressor-like, C-terminal domain"/>
    <property type="match status" value="1"/>
</dbReference>
<protein>
    <submittedName>
        <fullName evidence="5">TetR family transcriptional regulator</fullName>
    </submittedName>
</protein>
<organism evidence="5 6">
    <name type="scientific">Saccharothrix texasensis</name>
    <dbReference type="NCBI Taxonomy" id="103734"/>
    <lineage>
        <taxon>Bacteria</taxon>
        <taxon>Bacillati</taxon>
        <taxon>Actinomycetota</taxon>
        <taxon>Actinomycetes</taxon>
        <taxon>Pseudonocardiales</taxon>
        <taxon>Pseudonocardiaceae</taxon>
        <taxon>Saccharothrix</taxon>
    </lineage>
</organism>
<evidence type="ECO:0000256" key="3">
    <source>
        <dbReference type="SAM" id="MobiDB-lite"/>
    </source>
</evidence>
<dbReference type="EMBL" id="RJKM01000001">
    <property type="protein sequence ID" value="ROP35698.1"/>
    <property type="molecule type" value="Genomic_DNA"/>
</dbReference>
<reference evidence="5 6" key="1">
    <citation type="submission" date="2018-11" db="EMBL/GenBank/DDBJ databases">
        <title>Sequencing the genomes of 1000 actinobacteria strains.</title>
        <authorList>
            <person name="Klenk H.-P."/>
        </authorList>
    </citation>
    <scope>NUCLEOTIDE SEQUENCE [LARGE SCALE GENOMIC DNA]</scope>
    <source>
        <strain evidence="5 6">DSM 44231</strain>
    </source>
</reference>
<dbReference type="RefSeq" id="WP_123741794.1">
    <property type="nucleotide sequence ID" value="NZ_RJKM01000001.1"/>
</dbReference>
<dbReference type="Proteomes" id="UP000268727">
    <property type="component" value="Unassembled WGS sequence"/>
</dbReference>
<evidence type="ECO:0000256" key="1">
    <source>
        <dbReference type="ARBA" id="ARBA00023125"/>
    </source>
</evidence>
<keyword evidence="1 2" id="KW-0238">DNA-binding</keyword>
<feature type="domain" description="HTH tetR-type" evidence="4">
    <location>
        <begin position="1"/>
        <end position="61"/>
    </location>
</feature>